<accession>A0A381QCR3</accession>
<dbReference type="Gene3D" id="3.10.50.40">
    <property type="match status" value="1"/>
</dbReference>
<dbReference type="GO" id="GO:0003755">
    <property type="term" value="F:peptidyl-prolyl cis-trans isomerase activity"/>
    <property type="evidence" value="ECO:0007669"/>
    <property type="project" value="UniProtKB-KW"/>
</dbReference>
<dbReference type="AlphaFoldDB" id="A0A381QCR3"/>
<sequence length="408" mass="47929">MELKDDFNVSLKKFSRKIKMPGFRPGKVPRERLLQQFQPNIEADFMEDNFQKYYLMAVQQEEIIPVNKAEISDVHFHMNEHFSFKAQFEIEPDNTLPRFKKNMLRVQKTNYIHDEQDIEDAIDQLRKSHARIQTIDDGAREGDFIICTLQKLDESGLPIIGKKYEKQYLKVGDGSFTDEQKERLIGLKTDEKTRLTLPINKEGDHAEYELTVNNVEREILPDLDDDFLRLVNPELSSLDALHDEVEKKIQANFEERSQTAFERDLTDALIDMSNPSFAPSMVDNYLDNFVEDLKKQNNGEPIDEAKVREQYKPLAERNLKWHSLRKLFIEQESISPSKEDVEAEVEKLITRSPGSEKEIRKYYKKPSNRDRLGDDIVEKKILEYLKQFAKVKEVEVETKDIRGQHHEH</sequence>
<dbReference type="InterPro" id="IPR008880">
    <property type="entry name" value="Trigger_fac_C"/>
</dbReference>
<dbReference type="SUPFAM" id="SSF102735">
    <property type="entry name" value="Trigger factor ribosome-binding domain"/>
    <property type="match status" value="1"/>
</dbReference>
<dbReference type="Pfam" id="PF05698">
    <property type="entry name" value="Trigger_C"/>
    <property type="match status" value="1"/>
</dbReference>
<dbReference type="InterPro" id="IPR036611">
    <property type="entry name" value="Trigger_fac_ribosome-bd_sf"/>
</dbReference>
<evidence type="ECO:0000259" key="8">
    <source>
        <dbReference type="Pfam" id="PF05698"/>
    </source>
</evidence>
<keyword evidence="4" id="KW-0697">Rotamase</keyword>
<evidence type="ECO:0000256" key="4">
    <source>
        <dbReference type="ARBA" id="ARBA00023110"/>
    </source>
</evidence>
<evidence type="ECO:0000259" key="7">
    <source>
        <dbReference type="Pfam" id="PF05697"/>
    </source>
</evidence>
<keyword evidence="5" id="KW-0143">Chaperone</keyword>
<dbReference type="EMBL" id="UINC01001304">
    <property type="protein sequence ID" value="SUZ77112.1"/>
    <property type="molecule type" value="Genomic_DNA"/>
</dbReference>
<organism evidence="9">
    <name type="scientific">marine metagenome</name>
    <dbReference type="NCBI Taxonomy" id="408172"/>
    <lineage>
        <taxon>unclassified sequences</taxon>
        <taxon>metagenomes</taxon>
        <taxon>ecological metagenomes</taxon>
    </lineage>
</organism>
<dbReference type="SUPFAM" id="SSF54534">
    <property type="entry name" value="FKBP-like"/>
    <property type="match status" value="1"/>
</dbReference>
<evidence type="ECO:0000256" key="1">
    <source>
        <dbReference type="ARBA" id="ARBA00000971"/>
    </source>
</evidence>
<reference evidence="9" key="1">
    <citation type="submission" date="2018-05" db="EMBL/GenBank/DDBJ databases">
        <authorList>
            <person name="Lanie J.A."/>
            <person name="Ng W.-L."/>
            <person name="Kazmierczak K.M."/>
            <person name="Andrzejewski T.M."/>
            <person name="Davidsen T.M."/>
            <person name="Wayne K.J."/>
            <person name="Tettelin H."/>
            <person name="Glass J.I."/>
            <person name="Rusch D."/>
            <person name="Podicherti R."/>
            <person name="Tsui H.-C.T."/>
            <person name="Winkler M.E."/>
        </authorList>
    </citation>
    <scope>NUCLEOTIDE SEQUENCE</scope>
</reference>
<evidence type="ECO:0000256" key="2">
    <source>
        <dbReference type="ARBA" id="ARBA00005464"/>
    </source>
</evidence>
<name>A0A381QCR3_9ZZZZ</name>
<evidence type="ECO:0000256" key="6">
    <source>
        <dbReference type="ARBA" id="ARBA00023235"/>
    </source>
</evidence>
<dbReference type="Gene3D" id="3.30.70.1050">
    <property type="entry name" value="Trigger factor ribosome-binding domain"/>
    <property type="match status" value="1"/>
</dbReference>
<dbReference type="InterPro" id="IPR037041">
    <property type="entry name" value="Trigger_fac_C_sf"/>
</dbReference>
<dbReference type="InterPro" id="IPR005215">
    <property type="entry name" value="Trig_fac"/>
</dbReference>
<evidence type="ECO:0000313" key="9">
    <source>
        <dbReference type="EMBL" id="SUZ77112.1"/>
    </source>
</evidence>
<dbReference type="PIRSF" id="PIRSF003095">
    <property type="entry name" value="Trigger_factor"/>
    <property type="match status" value="1"/>
</dbReference>
<dbReference type="EC" id="5.2.1.8" evidence="3"/>
<dbReference type="GO" id="GO:0015031">
    <property type="term" value="P:protein transport"/>
    <property type="evidence" value="ECO:0007669"/>
    <property type="project" value="InterPro"/>
</dbReference>
<dbReference type="NCBIfam" id="TIGR00115">
    <property type="entry name" value="tig"/>
    <property type="match status" value="1"/>
</dbReference>
<feature type="domain" description="Trigger factor ribosome-binding bacterial" evidence="7">
    <location>
        <begin position="2"/>
        <end position="125"/>
    </location>
</feature>
<evidence type="ECO:0000256" key="5">
    <source>
        <dbReference type="ARBA" id="ARBA00023186"/>
    </source>
</evidence>
<comment type="similarity">
    <text evidence="2">Belongs to the FKBP-type PPIase family. Tig subfamily.</text>
</comment>
<feature type="domain" description="Trigger factor C-terminal" evidence="8">
    <location>
        <begin position="237"/>
        <end position="386"/>
    </location>
</feature>
<dbReference type="SUPFAM" id="SSF109998">
    <property type="entry name" value="Triger factor/SurA peptide-binding domain-like"/>
    <property type="match status" value="1"/>
</dbReference>
<evidence type="ECO:0000256" key="3">
    <source>
        <dbReference type="ARBA" id="ARBA00013194"/>
    </source>
</evidence>
<dbReference type="Pfam" id="PF05697">
    <property type="entry name" value="Trigger_N"/>
    <property type="match status" value="1"/>
</dbReference>
<dbReference type="InterPro" id="IPR027304">
    <property type="entry name" value="Trigger_fact/SurA_dom_sf"/>
</dbReference>
<proteinExistence type="inferred from homology"/>
<dbReference type="InterPro" id="IPR008881">
    <property type="entry name" value="Trigger_fac_ribosome-bd_bac"/>
</dbReference>
<protein>
    <recommendedName>
        <fullName evidence="3">peptidylprolyl isomerase</fullName>
        <ecNumber evidence="3">5.2.1.8</ecNumber>
    </recommendedName>
</protein>
<dbReference type="InterPro" id="IPR046357">
    <property type="entry name" value="PPIase_dom_sf"/>
</dbReference>
<dbReference type="GO" id="GO:0006457">
    <property type="term" value="P:protein folding"/>
    <property type="evidence" value="ECO:0007669"/>
    <property type="project" value="InterPro"/>
</dbReference>
<dbReference type="Gene3D" id="1.10.3120.10">
    <property type="entry name" value="Trigger factor, C-terminal domain"/>
    <property type="match status" value="1"/>
</dbReference>
<comment type="catalytic activity">
    <reaction evidence="1">
        <text>[protein]-peptidylproline (omega=180) = [protein]-peptidylproline (omega=0)</text>
        <dbReference type="Rhea" id="RHEA:16237"/>
        <dbReference type="Rhea" id="RHEA-COMP:10747"/>
        <dbReference type="Rhea" id="RHEA-COMP:10748"/>
        <dbReference type="ChEBI" id="CHEBI:83833"/>
        <dbReference type="ChEBI" id="CHEBI:83834"/>
        <dbReference type="EC" id="5.2.1.8"/>
    </reaction>
</comment>
<keyword evidence="6" id="KW-0413">Isomerase</keyword>
<gene>
    <name evidence="9" type="ORF">METZ01_LOCUS29966</name>
</gene>